<evidence type="ECO:0000313" key="6">
    <source>
        <dbReference type="Proteomes" id="UP000614996"/>
    </source>
</evidence>
<dbReference type="EMBL" id="BOPO01000006">
    <property type="protein sequence ID" value="GIL25455.1"/>
    <property type="molecule type" value="Genomic_DNA"/>
</dbReference>
<dbReference type="InterPro" id="IPR000086">
    <property type="entry name" value="NUDIX_hydrolase_dom"/>
</dbReference>
<dbReference type="PANTHER" id="PTHR43046:SF16">
    <property type="entry name" value="ADP-RIBOSE PYROPHOSPHATASE YJHB-RELATED"/>
    <property type="match status" value="1"/>
</dbReference>
<accession>A0A8J4A772</accession>
<dbReference type="PANTHER" id="PTHR43046">
    <property type="entry name" value="GDP-MANNOSE MANNOSYL HYDROLASE"/>
    <property type="match status" value="1"/>
</dbReference>
<evidence type="ECO:0000256" key="3">
    <source>
        <dbReference type="SAM" id="MobiDB-lite"/>
    </source>
</evidence>
<organism evidence="5 6">
    <name type="scientific">Actinocatenispora comari</name>
    <dbReference type="NCBI Taxonomy" id="2807577"/>
    <lineage>
        <taxon>Bacteria</taxon>
        <taxon>Bacillati</taxon>
        <taxon>Actinomycetota</taxon>
        <taxon>Actinomycetes</taxon>
        <taxon>Micromonosporales</taxon>
        <taxon>Micromonosporaceae</taxon>
        <taxon>Actinocatenispora</taxon>
    </lineage>
</organism>
<protein>
    <recommendedName>
        <fullName evidence="4">Nudix hydrolase domain-containing protein</fullName>
    </recommendedName>
</protein>
<dbReference type="GO" id="GO:0016787">
    <property type="term" value="F:hydrolase activity"/>
    <property type="evidence" value="ECO:0007669"/>
    <property type="project" value="UniProtKB-KW"/>
</dbReference>
<dbReference type="RefSeq" id="WP_207123068.1">
    <property type="nucleotide sequence ID" value="NZ_BOPO01000006.1"/>
</dbReference>
<feature type="region of interest" description="Disordered" evidence="3">
    <location>
        <begin position="157"/>
        <end position="179"/>
    </location>
</feature>
<evidence type="ECO:0000313" key="5">
    <source>
        <dbReference type="EMBL" id="GIL25455.1"/>
    </source>
</evidence>
<feature type="compositionally biased region" description="Polar residues" evidence="3">
    <location>
        <begin position="166"/>
        <end position="179"/>
    </location>
</feature>
<name>A0A8J4A772_9ACTN</name>
<dbReference type="AlphaFoldDB" id="A0A8J4A772"/>
<sequence>MSIADQRIDPAGTTTRSVLRCSVILFRLDAVLLLHRSRDGVDDWVLPGGTPRRGESAGGCARRELWEETGLRAAVARVAFVLDSVDHDRDESITDIVFTATEWDRQAEPHGGEPGARPQFVPLTEIGDLHLRPPVGGHLRALHRYGDGQTASYLGNLWRPAPNDDVQPQTSATVRESPA</sequence>
<evidence type="ECO:0000256" key="2">
    <source>
        <dbReference type="ARBA" id="ARBA00022801"/>
    </source>
</evidence>
<evidence type="ECO:0000256" key="1">
    <source>
        <dbReference type="ARBA" id="ARBA00001946"/>
    </source>
</evidence>
<dbReference type="Proteomes" id="UP000614996">
    <property type="component" value="Unassembled WGS sequence"/>
</dbReference>
<feature type="domain" description="Nudix hydrolase" evidence="4">
    <location>
        <begin position="16"/>
        <end position="144"/>
    </location>
</feature>
<dbReference type="CDD" id="cd02883">
    <property type="entry name" value="NUDIX_Hydrolase"/>
    <property type="match status" value="1"/>
</dbReference>
<proteinExistence type="predicted"/>
<comment type="cofactor">
    <cofactor evidence="1">
        <name>Mg(2+)</name>
        <dbReference type="ChEBI" id="CHEBI:18420"/>
    </cofactor>
</comment>
<dbReference type="PROSITE" id="PS00893">
    <property type="entry name" value="NUDIX_BOX"/>
    <property type="match status" value="1"/>
</dbReference>
<reference evidence="6" key="1">
    <citation type="journal article" date="2021" name="Int. J. Syst. Evol. Microbiol.">
        <title>Actinocatenispora comari sp. nov., an endophytic actinomycete isolated from aerial parts of Comarum salesowianum.</title>
        <authorList>
            <person name="Oyunbileg N."/>
            <person name="Iizaka Y."/>
            <person name="Hamada M."/>
            <person name="Davaapurev B.O."/>
            <person name="Fukumoto A."/>
            <person name="Tsetseg B."/>
            <person name="Kato F."/>
            <person name="Tamura T."/>
            <person name="Batkhuu J."/>
            <person name="Anzai Y."/>
        </authorList>
    </citation>
    <scope>NUCLEOTIDE SEQUENCE [LARGE SCALE GENOMIC DNA]</scope>
    <source>
        <strain evidence="6">NUM-2625</strain>
    </source>
</reference>
<dbReference type="PROSITE" id="PS51462">
    <property type="entry name" value="NUDIX"/>
    <property type="match status" value="1"/>
</dbReference>
<gene>
    <name evidence="5" type="ORF">NUM_07100</name>
</gene>
<dbReference type="Pfam" id="PF00293">
    <property type="entry name" value="NUDIX"/>
    <property type="match status" value="1"/>
</dbReference>
<keyword evidence="2" id="KW-0378">Hydrolase</keyword>
<keyword evidence="6" id="KW-1185">Reference proteome</keyword>
<dbReference type="SUPFAM" id="SSF55811">
    <property type="entry name" value="Nudix"/>
    <property type="match status" value="1"/>
</dbReference>
<evidence type="ECO:0000259" key="4">
    <source>
        <dbReference type="PROSITE" id="PS51462"/>
    </source>
</evidence>
<dbReference type="Gene3D" id="3.90.79.10">
    <property type="entry name" value="Nucleoside Triphosphate Pyrophosphohydrolase"/>
    <property type="match status" value="1"/>
</dbReference>
<comment type="caution">
    <text evidence="5">The sequence shown here is derived from an EMBL/GenBank/DDBJ whole genome shotgun (WGS) entry which is preliminary data.</text>
</comment>
<dbReference type="InterPro" id="IPR015797">
    <property type="entry name" value="NUDIX_hydrolase-like_dom_sf"/>
</dbReference>
<dbReference type="InterPro" id="IPR020084">
    <property type="entry name" value="NUDIX_hydrolase_CS"/>
</dbReference>